<reference evidence="2" key="1">
    <citation type="submission" date="2021-07" db="EMBL/GenBank/DDBJ databases">
        <authorList>
            <person name="Branca A.L. A."/>
        </authorList>
    </citation>
    <scope>NUCLEOTIDE SEQUENCE</scope>
</reference>
<evidence type="ECO:0000313" key="2">
    <source>
        <dbReference type="EMBL" id="CAG8244236.1"/>
    </source>
</evidence>
<feature type="region of interest" description="Disordered" evidence="1">
    <location>
        <begin position="689"/>
        <end position="711"/>
    </location>
</feature>
<feature type="region of interest" description="Disordered" evidence="1">
    <location>
        <begin position="497"/>
        <end position="543"/>
    </location>
</feature>
<dbReference type="Gene3D" id="2.130.10.10">
    <property type="entry name" value="YVTN repeat-like/Quinoprotein amine dehydrogenase"/>
    <property type="match status" value="1"/>
</dbReference>
<evidence type="ECO:0000313" key="3">
    <source>
        <dbReference type="Proteomes" id="UP001153618"/>
    </source>
</evidence>
<accession>A0A9W4I601</accession>
<comment type="caution">
    <text evidence="2">The sequence shown here is derived from an EMBL/GenBank/DDBJ whole genome shotgun (WGS) entry which is preliminary data.</text>
</comment>
<keyword evidence="3" id="KW-1185">Reference proteome</keyword>
<gene>
    <name evidence="2" type="ORF">POLS_LOCUS8614</name>
</gene>
<feature type="compositionally biased region" description="Basic and acidic residues" evidence="1">
    <location>
        <begin position="130"/>
        <end position="146"/>
    </location>
</feature>
<protein>
    <submittedName>
        <fullName evidence="2">Uncharacterized protein</fullName>
    </submittedName>
</protein>
<dbReference type="EMBL" id="CAJVOS010000071">
    <property type="protein sequence ID" value="CAG8244236.1"/>
    <property type="molecule type" value="Genomic_DNA"/>
</dbReference>
<dbReference type="AlphaFoldDB" id="A0A9W4I601"/>
<dbReference type="InterPro" id="IPR015943">
    <property type="entry name" value="WD40/YVTN_repeat-like_dom_sf"/>
</dbReference>
<dbReference type="Proteomes" id="UP001153618">
    <property type="component" value="Unassembled WGS sequence"/>
</dbReference>
<feature type="region of interest" description="Disordered" evidence="1">
    <location>
        <begin position="130"/>
        <end position="175"/>
    </location>
</feature>
<sequence length="711" mass="78770">MPNGEMLKLENALERGLDRLSLLPDQNNFLSSSTQPPTPLFRRHHLNCFCSDEKHMTIEFLTRPTISDCSSHPWCPRWHLCSNYPLPHRIHTAKGYPLRAPNGSSVIIYGYDTGLKVVWRGGRRFGELKTKAPEGRSKGAENHADDSVMIIDSDEENEPEPAKEEPNFEFSLEESEVDPTAPYEEILRQIDIPLGSPVLDLAVPRVLPEEARSPLDPFPPILRTTIVVSVVCSDLSTKVVTLPLIPPHPAQTDSKSWSVQSSTVNGTVTHQDIPRGVSFTFTCHEFEEEQDQRKSRGRFGTYGKWDLLVATHSAEGSGSLLLHRIPIRESAGSYRLLDEEIISQRRLLPAPAQTISFNPSAWPSVRHANLLVAFHSGSVKIYSCFSVKKASKPTRRASLPQEEHEIIDTEGRWLITLYPGFEQGPTGIPRRKTIVDAEWVLGGRAVMVLLEDGEWGIWDIEGAGPGAAKGPLHRQASIQGVTGGSLTTYAVCGRIMTPPSNSTSEAEQRPRFAPMTPSTRRVREDGLLKGSTSTASPSHRGQISVLQTNSSSDALPDESILLRHGRQSAVITSLLSLWRNAIKTTGTFDSSNRCRLSPFQDVNLMGQNFQAIGHLPAPARRTQAAEKQTFDVLVAAEYQLTILAPRLKESEYEEHQIAVKKEDTDETDQMMLRRGELDVEGMGRLLNGMANGTGNAPLRMGSPVKRTRTFV</sequence>
<dbReference type="OrthoDB" id="5323870at2759"/>
<name>A0A9W4I601_PENOL</name>
<feature type="compositionally biased region" description="Polar residues" evidence="1">
    <location>
        <begin position="530"/>
        <end position="543"/>
    </location>
</feature>
<evidence type="ECO:0000256" key="1">
    <source>
        <dbReference type="SAM" id="MobiDB-lite"/>
    </source>
</evidence>
<proteinExistence type="predicted"/>
<organism evidence="2 3">
    <name type="scientific">Penicillium olsonii</name>
    <dbReference type="NCBI Taxonomy" id="99116"/>
    <lineage>
        <taxon>Eukaryota</taxon>
        <taxon>Fungi</taxon>
        <taxon>Dikarya</taxon>
        <taxon>Ascomycota</taxon>
        <taxon>Pezizomycotina</taxon>
        <taxon>Eurotiomycetes</taxon>
        <taxon>Eurotiomycetidae</taxon>
        <taxon>Eurotiales</taxon>
        <taxon>Aspergillaceae</taxon>
        <taxon>Penicillium</taxon>
    </lineage>
</organism>